<feature type="transmembrane region" description="Helical" evidence="1">
    <location>
        <begin position="419"/>
        <end position="439"/>
    </location>
</feature>
<evidence type="ECO:0000256" key="1">
    <source>
        <dbReference type="SAM" id="Phobius"/>
    </source>
</evidence>
<feature type="transmembrane region" description="Helical" evidence="1">
    <location>
        <begin position="170"/>
        <end position="192"/>
    </location>
</feature>
<name>A0A512AJD4_9SPHN</name>
<keyword evidence="1" id="KW-0812">Transmembrane</keyword>
<feature type="transmembrane region" description="Helical" evidence="1">
    <location>
        <begin position="85"/>
        <end position="105"/>
    </location>
</feature>
<evidence type="ECO:0000313" key="3">
    <source>
        <dbReference type="Proteomes" id="UP000321464"/>
    </source>
</evidence>
<feature type="transmembrane region" description="Helical" evidence="1">
    <location>
        <begin position="12"/>
        <end position="37"/>
    </location>
</feature>
<proteinExistence type="predicted"/>
<feature type="transmembrane region" description="Helical" evidence="1">
    <location>
        <begin position="57"/>
        <end position="78"/>
    </location>
</feature>
<dbReference type="OrthoDB" id="7010242at2"/>
<comment type="caution">
    <text evidence="2">The sequence shown here is derived from an EMBL/GenBank/DDBJ whole genome shotgun (WGS) entry which is preliminary data.</text>
</comment>
<feature type="transmembrane region" description="Helical" evidence="1">
    <location>
        <begin position="232"/>
        <end position="248"/>
    </location>
</feature>
<keyword evidence="1" id="KW-1133">Transmembrane helix</keyword>
<dbReference type="EMBL" id="BJYR01000011">
    <property type="protein sequence ID" value="GEN99809.1"/>
    <property type="molecule type" value="Genomic_DNA"/>
</dbReference>
<dbReference type="AlphaFoldDB" id="A0A512AJD4"/>
<evidence type="ECO:0000313" key="2">
    <source>
        <dbReference type="EMBL" id="GEN99809.1"/>
    </source>
</evidence>
<dbReference type="RefSeq" id="WP_147159146.1">
    <property type="nucleotide sequence ID" value="NZ_BJYR01000011.1"/>
</dbReference>
<keyword evidence="3" id="KW-1185">Reference proteome</keyword>
<organism evidence="2 3">
    <name type="scientific">Novosphingobium sediminis</name>
    <dbReference type="NCBI Taxonomy" id="707214"/>
    <lineage>
        <taxon>Bacteria</taxon>
        <taxon>Pseudomonadati</taxon>
        <taxon>Pseudomonadota</taxon>
        <taxon>Alphaproteobacteria</taxon>
        <taxon>Sphingomonadales</taxon>
        <taxon>Sphingomonadaceae</taxon>
        <taxon>Novosphingobium</taxon>
    </lineage>
</organism>
<reference evidence="2 3" key="1">
    <citation type="submission" date="2019-07" db="EMBL/GenBank/DDBJ databases">
        <title>Whole genome shotgun sequence of Novosphingobium sediminis NBRC 106119.</title>
        <authorList>
            <person name="Hosoyama A."/>
            <person name="Uohara A."/>
            <person name="Ohji S."/>
            <person name="Ichikawa N."/>
        </authorList>
    </citation>
    <scope>NUCLEOTIDE SEQUENCE [LARGE SCALE GENOMIC DNA]</scope>
    <source>
        <strain evidence="2 3">NBRC 106119</strain>
    </source>
</reference>
<feature type="transmembrane region" description="Helical" evidence="1">
    <location>
        <begin position="379"/>
        <end position="399"/>
    </location>
</feature>
<gene>
    <name evidence="2" type="ORF">NSE01_16420</name>
</gene>
<keyword evidence="1" id="KW-0472">Membrane</keyword>
<dbReference type="Proteomes" id="UP000321464">
    <property type="component" value="Unassembled WGS sequence"/>
</dbReference>
<sequence length="524" mass="54596">MELTFIGAAQVLIGLTLFVAGSVEAMFAFALVSAMFGGSAALQLPVLGNSSIPPIQFALLFVAMRLLVPGAGQMAAVGRALRANGWLVCFVIYGVAIAFIAPRLFAGQLEVTPLRGRVEARYVSTFAYVYAVRPLMQSPQNLTTAVYLVGTLIAGIASFVACGRERGRAMLVRTLAAVGIAHALTGFASVVIRGTPAEVVLAVFRNAAYAQLDQSYNGFVRMTGLLPEASTFANYGLVLFVFSFECWLRRIDPRWTGPAAALLATALALSTSSSAYAGLPAYGAIVAVRSLLFPGALPADRALWIGGALLALVSAGCAVMIWQPHFADSFADMIRHMTIEKSETLSAQQRRFWAWQGLHAFAESGGIGIGPGSFRSSSLATAVLGCTGVIGAVTLLLHILSAFSPLRHSTWAPIEDKALSTAAACSWAMIMGVAIGSIASPTCDPGTDFAIMSGAALALRRMQASAALTVPATSPATGPAPGPIAEPPVAAHDRPAPFLLAGAEAPRGFMLPEPLVLDSALELA</sequence>
<protein>
    <submittedName>
        <fullName evidence="2">Uncharacterized protein</fullName>
    </submittedName>
</protein>
<accession>A0A512AJD4</accession>
<feature type="transmembrane region" description="Helical" evidence="1">
    <location>
        <begin position="302"/>
        <end position="322"/>
    </location>
</feature>
<feature type="transmembrane region" description="Helical" evidence="1">
    <location>
        <begin position="260"/>
        <end position="282"/>
    </location>
</feature>
<feature type="transmembrane region" description="Helical" evidence="1">
    <location>
        <begin position="144"/>
        <end position="163"/>
    </location>
</feature>